<dbReference type="Proteomes" id="UP000823960">
    <property type="component" value="Unassembled WGS sequence"/>
</dbReference>
<evidence type="ECO:0000313" key="1">
    <source>
        <dbReference type="EMBL" id="HIV11186.1"/>
    </source>
</evidence>
<dbReference type="PANTHER" id="PTHR38456">
    <property type="entry name" value="CYCLIC DI-AMP RECEPTOR A"/>
    <property type="match status" value="1"/>
</dbReference>
<protein>
    <submittedName>
        <fullName evidence="1">Cyclic-di-AMP receptor</fullName>
    </submittedName>
</protein>
<dbReference type="InterPro" id="IPR011322">
    <property type="entry name" value="N-reg_PII-like_a/b"/>
</dbReference>
<proteinExistence type="predicted"/>
<keyword evidence="1" id="KW-0675">Receptor</keyword>
<dbReference type="EMBL" id="DVOL01000084">
    <property type="protein sequence ID" value="HIV11186.1"/>
    <property type="molecule type" value="Genomic_DNA"/>
</dbReference>
<name>A0A9D1T4I0_9FIRM</name>
<reference evidence="1" key="1">
    <citation type="submission" date="2020-10" db="EMBL/GenBank/DDBJ databases">
        <authorList>
            <person name="Gilroy R."/>
        </authorList>
    </citation>
    <scope>NUCLEOTIDE SEQUENCE</scope>
    <source>
        <strain evidence="1">1370</strain>
    </source>
</reference>
<evidence type="ECO:0000313" key="2">
    <source>
        <dbReference type="Proteomes" id="UP000823960"/>
    </source>
</evidence>
<gene>
    <name evidence="1" type="ORF">IAD28_05805</name>
</gene>
<dbReference type="InterPro" id="IPR015867">
    <property type="entry name" value="N-reg_PII/ATP_PRibTrfase_C"/>
</dbReference>
<accession>A0A9D1T4I0</accession>
<reference evidence="1" key="2">
    <citation type="journal article" date="2021" name="PeerJ">
        <title>Extensive microbial diversity within the chicken gut microbiome revealed by metagenomics and culture.</title>
        <authorList>
            <person name="Gilroy R."/>
            <person name="Ravi A."/>
            <person name="Getino M."/>
            <person name="Pursley I."/>
            <person name="Horton D.L."/>
            <person name="Alikhan N.F."/>
            <person name="Baker D."/>
            <person name="Gharbi K."/>
            <person name="Hall N."/>
            <person name="Watson M."/>
            <person name="Adriaenssens E.M."/>
            <person name="Foster-Nyarko E."/>
            <person name="Jarju S."/>
            <person name="Secka A."/>
            <person name="Antonio M."/>
            <person name="Oren A."/>
            <person name="Chaudhuri R.R."/>
            <person name="La Ragione R."/>
            <person name="Hildebrand F."/>
            <person name="Pallen M.J."/>
        </authorList>
    </citation>
    <scope>NUCLEOTIDE SEQUENCE</scope>
    <source>
        <strain evidence="1">1370</strain>
    </source>
</reference>
<dbReference type="Pfam" id="PF06153">
    <property type="entry name" value="CdAMP_rec"/>
    <property type="match status" value="1"/>
</dbReference>
<dbReference type="SUPFAM" id="SSF54913">
    <property type="entry name" value="GlnB-like"/>
    <property type="match status" value="1"/>
</dbReference>
<dbReference type="PANTHER" id="PTHR38456:SF1">
    <property type="entry name" value="CYCLIC DI-AMP RECEPTOR A"/>
    <property type="match status" value="1"/>
</dbReference>
<sequence length="105" mass="11511">MKLIIAIINDDDFRAVSDELIKAGFQSTRLSSTGSFLKAGNSTLLICVETSRLDECISIIHGHCRKRTKMVASPSLHGSFASYPVEISIGGATIFVTDVERFEKF</sequence>
<dbReference type="Gene3D" id="3.30.70.120">
    <property type="match status" value="1"/>
</dbReference>
<comment type="caution">
    <text evidence="1">The sequence shown here is derived from an EMBL/GenBank/DDBJ whole genome shotgun (WGS) entry which is preliminary data.</text>
</comment>
<organism evidence="1 2">
    <name type="scientific">Candidatus Faeciplasma avium</name>
    <dbReference type="NCBI Taxonomy" id="2840798"/>
    <lineage>
        <taxon>Bacteria</taxon>
        <taxon>Bacillati</taxon>
        <taxon>Bacillota</taxon>
        <taxon>Clostridia</taxon>
        <taxon>Eubacteriales</taxon>
        <taxon>Oscillospiraceae</taxon>
        <taxon>Oscillospiraceae incertae sedis</taxon>
        <taxon>Candidatus Faeciplasma</taxon>
    </lineage>
</organism>
<dbReference type="InterPro" id="IPR010375">
    <property type="entry name" value="CdAMP_rec"/>
</dbReference>
<dbReference type="AlphaFoldDB" id="A0A9D1T4I0"/>